<dbReference type="PANTHER" id="PTHR11680">
    <property type="entry name" value="SERINE HYDROXYMETHYLTRANSFERASE"/>
    <property type="match status" value="1"/>
</dbReference>
<sequence>MYKKIELKDTEIANLINKELVRQGENIELIASENYVSEDVMKAAGSCLTNKYAEGYPKARYYDGCEYVDQIEQLAIDRACQLFNCAYANVQPYSGSVANAAIYMALLEPNDTVLGLKLESGGHLTHGFSVSFSGKFYNSKFYTVNEDGILDYDEIERIALEVKPKMIITGYSAYSQIIDFKRFREIADKVGAYLFADVSHISGLIIGEQHPSPFPYAHVVMTTTHKTLRGTRGAIILTNSEEIIKKVNKAVFPGYQGGPLVHQIAAKAVSFYEALNPNFKKYAAQVVLNSNVFCRTFMQKGVKIISGLTQNHLFIIDVKTSYGLTGKRAAEILSSVAITVNKNTIPFDTEKPTMASGIRVGTAAMTTRGFTENQFVIIANLIHKALSEPDNIALHMIIKKEILKLSAEYPIKKL</sequence>
<keyword evidence="8" id="KW-1185">Reference proteome</keyword>
<dbReference type="GO" id="GO:0004372">
    <property type="term" value="F:glycine hydroxymethyltransferase activity"/>
    <property type="evidence" value="ECO:0007669"/>
    <property type="project" value="UniProtKB-EC"/>
</dbReference>
<comment type="subunit">
    <text evidence="5">Homodimer.</text>
</comment>
<dbReference type="InterPro" id="IPR001085">
    <property type="entry name" value="Ser_HO-MeTrfase"/>
</dbReference>
<dbReference type="Pfam" id="PF00464">
    <property type="entry name" value="SHMT"/>
    <property type="match status" value="1"/>
</dbReference>
<reference evidence="7" key="1">
    <citation type="submission" date="2024-03" db="EMBL/GenBank/DDBJ databases">
        <title>Complete genome sequence of Mycoplasma gypis type strain B1/T1.</title>
        <authorList>
            <person name="Spergser J."/>
        </authorList>
    </citation>
    <scope>NUCLEOTIDE SEQUENCE [LARGE SCALE GENOMIC DNA]</scope>
    <source>
        <strain evidence="7">B1/T1</strain>
    </source>
</reference>
<dbReference type="Gene3D" id="3.40.640.10">
    <property type="entry name" value="Type I PLP-dependent aspartate aminotransferase-like (Major domain)"/>
    <property type="match status" value="1"/>
</dbReference>
<keyword evidence="5" id="KW-0554">One-carbon metabolism</keyword>
<evidence type="ECO:0000256" key="1">
    <source>
        <dbReference type="ARBA" id="ARBA00001933"/>
    </source>
</evidence>
<comment type="subcellular location">
    <subcellularLocation>
        <location evidence="5">Cytoplasm</location>
    </subcellularLocation>
</comment>
<dbReference type="PIRSF" id="PIRSF000412">
    <property type="entry name" value="SHMT"/>
    <property type="match status" value="1"/>
</dbReference>
<dbReference type="HAMAP" id="MF_00051">
    <property type="entry name" value="SHMT"/>
    <property type="match status" value="1"/>
</dbReference>
<comment type="cofactor">
    <cofactor evidence="1 5">
        <name>pyridoxal 5'-phosphate</name>
        <dbReference type="ChEBI" id="CHEBI:597326"/>
    </cofactor>
</comment>
<comment type="catalytic activity">
    <reaction evidence="5">
        <text>(6R)-5,10-methylene-5,6,7,8-tetrahydrofolate + glycine + H2O = (6S)-5,6,7,8-tetrahydrofolate + L-serine</text>
        <dbReference type="Rhea" id="RHEA:15481"/>
        <dbReference type="ChEBI" id="CHEBI:15377"/>
        <dbReference type="ChEBI" id="CHEBI:15636"/>
        <dbReference type="ChEBI" id="CHEBI:33384"/>
        <dbReference type="ChEBI" id="CHEBI:57305"/>
        <dbReference type="ChEBI" id="CHEBI:57453"/>
        <dbReference type="EC" id="2.1.2.1"/>
    </reaction>
</comment>
<keyword evidence="2 5" id="KW-0963">Cytoplasm</keyword>
<dbReference type="NCBIfam" id="NF000586">
    <property type="entry name" value="PRK00011.1"/>
    <property type="match status" value="1"/>
</dbReference>
<dbReference type="SUPFAM" id="SSF53383">
    <property type="entry name" value="PLP-dependent transferases"/>
    <property type="match status" value="1"/>
</dbReference>
<keyword evidence="4 5" id="KW-0663">Pyridoxal phosphate</keyword>
<evidence type="ECO:0000256" key="5">
    <source>
        <dbReference type="HAMAP-Rule" id="MF_00051"/>
    </source>
</evidence>
<comment type="caution">
    <text evidence="5">Lacks conserved residue(s) required for the propagation of feature annotation.</text>
</comment>
<gene>
    <name evidence="5 7" type="primary">glyA</name>
    <name evidence="7" type="ORF">WG616_02280</name>
</gene>
<evidence type="ECO:0000256" key="4">
    <source>
        <dbReference type="ARBA" id="ARBA00022898"/>
    </source>
</evidence>
<evidence type="ECO:0000256" key="2">
    <source>
        <dbReference type="ARBA" id="ARBA00022490"/>
    </source>
</evidence>
<dbReference type="InterPro" id="IPR039429">
    <property type="entry name" value="SHMT-like_dom"/>
</dbReference>
<dbReference type="InterPro" id="IPR015422">
    <property type="entry name" value="PyrdxlP-dep_Trfase_small"/>
</dbReference>
<proteinExistence type="inferred from homology"/>
<dbReference type="InterPro" id="IPR015424">
    <property type="entry name" value="PyrdxlP-dep_Trfase"/>
</dbReference>
<organism evidence="7 8">
    <name type="scientific">[Mycoplasma] gypis</name>
    <dbReference type="NCBI Taxonomy" id="92404"/>
    <lineage>
        <taxon>Bacteria</taxon>
        <taxon>Bacillati</taxon>
        <taxon>Mycoplasmatota</taxon>
        <taxon>Mycoplasmoidales</taxon>
        <taxon>Metamycoplasmataceae</taxon>
        <taxon>Metamycoplasma</taxon>
    </lineage>
</organism>
<comment type="pathway">
    <text evidence="5">One-carbon metabolism; tetrahydrofolate interconversion.</text>
</comment>
<feature type="binding site" evidence="5">
    <location>
        <position position="241"/>
    </location>
    <ligand>
        <name>(6S)-5,6,7,8-tetrahydrofolate</name>
        <dbReference type="ChEBI" id="CHEBI:57453"/>
    </ligand>
</feature>
<comment type="function">
    <text evidence="5">Catalyzes the reversible interconversion of serine and glycine with tetrahydrofolate (THF) serving as the one-carbon carrier. This reaction serves as the major source of one-carbon groups required for the biosynthesis of purines, thymidylate, methionine, and other important biomolecules. Also exhibits THF-independent aldolase activity toward beta-hydroxyamino acids, producing glycine and aldehydes, via a retro-aldol mechanism.</text>
</comment>
<dbReference type="PANTHER" id="PTHR11680:SF50">
    <property type="entry name" value="SERINE HYDROXYMETHYLTRANSFERASE"/>
    <property type="match status" value="1"/>
</dbReference>
<evidence type="ECO:0000313" key="7">
    <source>
        <dbReference type="EMBL" id="WXL28177.1"/>
    </source>
</evidence>
<feature type="binding site" evidence="5">
    <location>
        <position position="118"/>
    </location>
    <ligand>
        <name>(6S)-5,6,7,8-tetrahydrofolate</name>
        <dbReference type="ChEBI" id="CHEBI:57453"/>
    </ligand>
</feature>
<feature type="binding site" evidence="5">
    <location>
        <begin position="122"/>
        <end position="124"/>
    </location>
    <ligand>
        <name>(6S)-5,6,7,8-tetrahydrofolate</name>
        <dbReference type="ChEBI" id="CHEBI:57453"/>
    </ligand>
</feature>
<feature type="site" description="Plays an important role in substrate specificity" evidence="5">
    <location>
        <position position="225"/>
    </location>
</feature>
<dbReference type="InterPro" id="IPR049943">
    <property type="entry name" value="Ser_HO-MeTrfase-like"/>
</dbReference>
<dbReference type="Proteomes" id="UP001460679">
    <property type="component" value="Chromosome"/>
</dbReference>
<evidence type="ECO:0000313" key="8">
    <source>
        <dbReference type="Proteomes" id="UP001460679"/>
    </source>
</evidence>
<keyword evidence="3 5" id="KW-0028">Amino-acid biosynthesis</keyword>
<dbReference type="EMBL" id="CP148066">
    <property type="protein sequence ID" value="WXL28177.1"/>
    <property type="molecule type" value="Genomic_DNA"/>
</dbReference>
<evidence type="ECO:0000259" key="6">
    <source>
        <dbReference type="Pfam" id="PF00464"/>
    </source>
</evidence>
<protein>
    <recommendedName>
        <fullName evidence="5">Serine hydroxymethyltransferase</fullName>
        <shortName evidence="5">SHMT</shortName>
        <shortName evidence="5">Serine methylase</shortName>
        <ecNumber evidence="5">2.1.2.1</ecNumber>
    </recommendedName>
</protein>
<dbReference type="RefSeq" id="WP_205498322.1">
    <property type="nucleotide sequence ID" value="NZ_CP148066.1"/>
</dbReference>
<feature type="modified residue" description="N6-(pyridoxal phosphate)lysine" evidence="5">
    <location>
        <position position="226"/>
    </location>
</feature>
<dbReference type="Gene3D" id="3.90.1150.10">
    <property type="entry name" value="Aspartate Aminotransferase, domain 1"/>
    <property type="match status" value="1"/>
</dbReference>
<dbReference type="CDD" id="cd00378">
    <property type="entry name" value="SHMT"/>
    <property type="match status" value="1"/>
</dbReference>
<dbReference type="EC" id="2.1.2.1" evidence="5"/>
<feature type="domain" description="Serine hydroxymethyltransferase-like" evidence="6">
    <location>
        <begin position="7"/>
        <end position="382"/>
    </location>
</feature>
<accession>A0ABZ2RNW3</accession>
<comment type="pathway">
    <text evidence="5">Amino-acid biosynthesis; glycine biosynthesis; glycine from L-serine: step 1/1.</text>
</comment>
<evidence type="ECO:0000256" key="3">
    <source>
        <dbReference type="ARBA" id="ARBA00022605"/>
    </source>
</evidence>
<comment type="similarity">
    <text evidence="5">Belongs to the SHMT family.</text>
</comment>
<dbReference type="InterPro" id="IPR015421">
    <property type="entry name" value="PyrdxlP-dep_Trfase_major"/>
</dbReference>
<keyword evidence="5 7" id="KW-0808">Transferase</keyword>
<name>A0ABZ2RNW3_9BACT</name>